<dbReference type="PROSITE" id="PS51186">
    <property type="entry name" value="GNAT"/>
    <property type="match status" value="1"/>
</dbReference>
<dbReference type="GO" id="GO:0016747">
    <property type="term" value="F:acyltransferase activity, transferring groups other than amino-acyl groups"/>
    <property type="evidence" value="ECO:0007669"/>
    <property type="project" value="InterPro"/>
</dbReference>
<dbReference type="InterPro" id="IPR000182">
    <property type="entry name" value="GNAT_dom"/>
</dbReference>
<dbReference type="Gene3D" id="3.40.630.30">
    <property type="match status" value="1"/>
</dbReference>
<protein>
    <submittedName>
        <fullName evidence="4">GNAT family N-acetyltransferase</fullName>
    </submittedName>
</protein>
<gene>
    <name evidence="4" type="ORF">DJ017_03865</name>
</gene>
<dbReference type="OrthoDB" id="9789605at2"/>
<dbReference type="CDD" id="cd04301">
    <property type="entry name" value="NAT_SF"/>
    <property type="match status" value="1"/>
</dbReference>
<dbReference type="InterPro" id="IPR050832">
    <property type="entry name" value="Bact_Acetyltransf"/>
</dbReference>
<dbReference type="EMBL" id="QFYQ01000001">
    <property type="protein sequence ID" value="RAK53723.1"/>
    <property type="molecule type" value="Genomic_DNA"/>
</dbReference>
<organism evidence="4 5">
    <name type="scientific">Phenylobacterium soli</name>
    <dbReference type="NCBI Taxonomy" id="2170551"/>
    <lineage>
        <taxon>Bacteria</taxon>
        <taxon>Pseudomonadati</taxon>
        <taxon>Pseudomonadota</taxon>
        <taxon>Alphaproteobacteria</taxon>
        <taxon>Caulobacterales</taxon>
        <taxon>Caulobacteraceae</taxon>
        <taxon>Phenylobacterium</taxon>
    </lineage>
</organism>
<dbReference type="AlphaFoldDB" id="A0A328AFT0"/>
<evidence type="ECO:0000313" key="5">
    <source>
        <dbReference type="Proteomes" id="UP000249254"/>
    </source>
</evidence>
<evidence type="ECO:0000313" key="4">
    <source>
        <dbReference type="EMBL" id="RAK53723.1"/>
    </source>
</evidence>
<dbReference type="Proteomes" id="UP000249254">
    <property type="component" value="Unassembled WGS sequence"/>
</dbReference>
<keyword evidence="5" id="KW-1185">Reference proteome</keyword>
<keyword evidence="2" id="KW-0012">Acyltransferase</keyword>
<evidence type="ECO:0000256" key="2">
    <source>
        <dbReference type="ARBA" id="ARBA00023315"/>
    </source>
</evidence>
<keyword evidence="1 4" id="KW-0808">Transferase</keyword>
<accession>A0A328AFT0</accession>
<dbReference type="PANTHER" id="PTHR43877">
    <property type="entry name" value="AMINOALKYLPHOSPHONATE N-ACETYLTRANSFERASE-RELATED-RELATED"/>
    <property type="match status" value="1"/>
</dbReference>
<dbReference type="Pfam" id="PF00583">
    <property type="entry name" value="Acetyltransf_1"/>
    <property type="match status" value="1"/>
</dbReference>
<dbReference type="SUPFAM" id="SSF55729">
    <property type="entry name" value="Acyl-CoA N-acyltransferases (Nat)"/>
    <property type="match status" value="1"/>
</dbReference>
<reference evidence="5" key="1">
    <citation type="submission" date="2018-05" db="EMBL/GenBank/DDBJ databases">
        <authorList>
            <person name="Li X."/>
        </authorList>
    </citation>
    <scope>NUCLEOTIDE SEQUENCE [LARGE SCALE GENOMIC DNA]</scope>
    <source>
        <strain evidence="5">LX32</strain>
    </source>
</reference>
<name>A0A328AFT0_9CAUL</name>
<feature type="domain" description="N-acetyltransferase" evidence="3">
    <location>
        <begin position="5"/>
        <end position="145"/>
    </location>
</feature>
<evidence type="ECO:0000256" key="1">
    <source>
        <dbReference type="ARBA" id="ARBA00022679"/>
    </source>
</evidence>
<sequence>MAAGLQVRRARPDELPACADLYVRVLRETFTWLPPERHRREEFLRAAREEEVYVAVAGERILGLAAFYRPQNFLHSLYVDERGDGIGKALLDHVSAVADGPVSLKVQLPNRHAQRFYAREGFACVERGQDPGSDVEWLRLVKEKR</sequence>
<proteinExistence type="predicted"/>
<dbReference type="InterPro" id="IPR016181">
    <property type="entry name" value="Acyl_CoA_acyltransferase"/>
</dbReference>
<dbReference type="RefSeq" id="WP_111527475.1">
    <property type="nucleotide sequence ID" value="NZ_JBHRSG010000005.1"/>
</dbReference>
<evidence type="ECO:0000259" key="3">
    <source>
        <dbReference type="PROSITE" id="PS51186"/>
    </source>
</evidence>
<comment type="caution">
    <text evidence="4">The sequence shown here is derived from an EMBL/GenBank/DDBJ whole genome shotgun (WGS) entry which is preliminary data.</text>
</comment>